<name>A0A6B3N718_9CYAN</name>
<reference evidence="2" key="1">
    <citation type="submission" date="2019-11" db="EMBL/GenBank/DDBJ databases">
        <title>Genomic insights into an expanded diversity of filamentous marine cyanobacteria reveals the extraordinary biosynthetic potential of Moorea and Okeania.</title>
        <authorList>
            <person name="Ferreira Leao T."/>
            <person name="Wang M."/>
            <person name="Moss N."/>
            <person name="Da Silva R."/>
            <person name="Sanders J."/>
            <person name="Nurk S."/>
            <person name="Gurevich A."/>
            <person name="Humphrey G."/>
            <person name="Reher R."/>
            <person name="Zhu Q."/>
            <person name="Belda-Ferre P."/>
            <person name="Glukhov E."/>
            <person name="Rex R."/>
            <person name="Dorrestein P.C."/>
            <person name="Knight R."/>
            <person name="Pevzner P."/>
            <person name="Gerwick W.H."/>
            <person name="Gerwick L."/>
        </authorList>
    </citation>
    <scope>NUCLEOTIDE SEQUENCE</scope>
    <source>
        <strain evidence="2">SIO1C4</strain>
    </source>
</reference>
<dbReference type="AlphaFoldDB" id="A0A6B3N718"/>
<accession>A0A6B3N718</accession>
<dbReference type="EMBL" id="JAAHFQ010000276">
    <property type="protein sequence ID" value="NER28909.1"/>
    <property type="molecule type" value="Genomic_DNA"/>
</dbReference>
<proteinExistence type="predicted"/>
<organism evidence="2">
    <name type="scientific">Symploca sp. SIO1C4</name>
    <dbReference type="NCBI Taxonomy" id="2607765"/>
    <lineage>
        <taxon>Bacteria</taxon>
        <taxon>Bacillati</taxon>
        <taxon>Cyanobacteriota</taxon>
        <taxon>Cyanophyceae</taxon>
        <taxon>Coleofasciculales</taxon>
        <taxon>Coleofasciculaceae</taxon>
        <taxon>Symploca</taxon>
    </lineage>
</organism>
<gene>
    <name evidence="2" type="ORF">F6J89_15040</name>
</gene>
<comment type="caution">
    <text evidence="2">The sequence shown here is derived from an EMBL/GenBank/DDBJ whole genome shotgun (WGS) entry which is preliminary data.</text>
</comment>
<feature type="compositionally biased region" description="Basic and acidic residues" evidence="1">
    <location>
        <begin position="67"/>
        <end position="82"/>
    </location>
</feature>
<feature type="region of interest" description="Disordered" evidence="1">
    <location>
        <begin position="67"/>
        <end position="88"/>
    </location>
</feature>
<protein>
    <submittedName>
        <fullName evidence="2">DUF1800 domain-containing protein</fullName>
    </submittedName>
</protein>
<evidence type="ECO:0000256" key="1">
    <source>
        <dbReference type="SAM" id="MobiDB-lite"/>
    </source>
</evidence>
<dbReference type="InterPro" id="IPR014917">
    <property type="entry name" value="DUF1800"/>
</dbReference>
<sequence length="455" mass="51113">MHLLNRLSFGQAPGDIQQLKSMGIEAYIQSQLSPESIAQPPQLQRQLNQLSTLQLDPVELFREYDPKQQFKGKKPTEEERKMAGKQAQLPKQQAVEARLLRAVTSPRQLQELMVNFWFNHFNVFAQKGLTRLWVGAYEQQAIRPLALGNFRDLLGATARHPAMLFYLDNWQNTAPDSPGARGRFRGLNENYARELMELHTLGVDGGYTQEDVMTLAQILTGWGLDRNGERGDGSGFYFDSKRHDYSDKVFLGTPIKGSGITEVEQALDILASHKSTARHISYKLAQYFVADQPPVSLVDNLTQRFLATDGEISAVLETLFQSPEFWDSKYYGSKFKTPYEYVISAVRATGTEEPNLKAISGILNQLGMPIYGCRTPNGYQNTQQTWLNPDAMLRRVSFATSLASGRLNKSEPVNPVQLSQTLGNNFSAHTQKVINTNSNKLHAALILGSPEMMHK</sequence>
<evidence type="ECO:0000313" key="2">
    <source>
        <dbReference type="EMBL" id="NER28909.1"/>
    </source>
</evidence>
<dbReference type="Pfam" id="PF08811">
    <property type="entry name" value="DUF1800"/>
    <property type="match status" value="1"/>
</dbReference>